<organism evidence="3 4">
    <name type="scientific">Aspergillus steynii IBT 23096</name>
    <dbReference type="NCBI Taxonomy" id="1392250"/>
    <lineage>
        <taxon>Eukaryota</taxon>
        <taxon>Fungi</taxon>
        <taxon>Dikarya</taxon>
        <taxon>Ascomycota</taxon>
        <taxon>Pezizomycotina</taxon>
        <taxon>Eurotiomycetes</taxon>
        <taxon>Eurotiomycetidae</taxon>
        <taxon>Eurotiales</taxon>
        <taxon>Aspergillaceae</taxon>
        <taxon>Aspergillus</taxon>
        <taxon>Aspergillus subgen. Circumdati</taxon>
    </lineage>
</organism>
<feature type="domain" description="Plastocyanin-like" evidence="2">
    <location>
        <begin position="10"/>
        <end position="52"/>
    </location>
</feature>
<keyword evidence="1" id="KW-0472">Membrane</keyword>
<dbReference type="Pfam" id="PF07731">
    <property type="entry name" value="Cu-oxidase_2"/>
    <property type="match status" value="1"/>
</dbReference>
<dbReference type="AlphaFoldDB" id="A0A2I2G4Q8"/>
<protein>
    <recommendedName>
        <fullName evidence="2">Plastocyanin-like domain-containing protein</fullName>
    </recommendedName>
</protein>
<keyword evidence="4" id="KW-1185">Reference proteome</keyword>
<dbReference type="Gene3D" id="2.60.40.420">
    <property type="entry name" value="Cupredoxins - blue copper proteins"/>
    <property type="match status" value="1"/>
</dbReference>
<evidence type="ECO:0000313" key="3">
    <source>
        <dbReference type="EMBL" id="PLB47859.1"/>
    </source>
</evidence>
<keyword evidence="1" id="KW-1133">Transmembrane helix</keyword>
<evidence type="ECO:0000313" key="4">
    <source>
        <dbReference type="Proteomes" id="UP000234275"/>
    </source>
</evidence>
<sequence length="89" mass="9756">MVIKGAVNPGDISWIPWGNLSPSAQPIHLHGHDFAVLEQSESPYQGPKSLNLTLNIILPVAMSLYFLVMVTSPLRSKLTNPVLGYFITI</sequence>
<evidence type="ECO:0000259" key="2">
    <source>
        <dbReference type="Pfam" id="PF07731"/>
    </source>
</evidence>
<dbReference type="RefSeq" id="XP_024703161.1">
    <property type="nucleotide sequence ID" value="XM_024849401.1"/>
</dbReference>
<dbReference type="VEuPathDB" id="FungiDB:P170DRAFT_437580"/>
<keyword evidence="1" id="KW-0812">Transmembrane</keyword>
<reference evidence="3 4" key="1">
    <citation type="submission" date="2016-12" db="EMBL/GenBank/DDBJ databases">
        <title>The genomes of Aspergillus section Nigri reveals drivers in fungal speciation.</title>
        <authorList>
            <consortium name="DOE Joint Genome Institute"/>
            <person name="Vesth T.C."/>
            <person name="Nybo J."/>
            <person name="Theobald S."/>
            <person name="Brandl J."/>
            <person name="Frisvad J.C."/>
            <person name="Nielsen K.F."/>
            <person name="Lyhne E.K."/>
            <person name="Kogle M.E."/>
            <person name="Kuo A."/>
            <person name="Riley R."/>
            <person name="Clum A."/>
            <person name="Nolan M."/>
            <person name="Lipzen A."/>
            <person name="Salamov A."/>
            <person name="Henrissat B."/>
            <person name="Wiebenga A."/>
            <person name="De Vries R.P."/>
            <person name="Grigoriev I.V."/>
            <person name="Mortensen U.H."/>
            <person name="Andersen M.R."/>
            <person name="Baker S.E."/>
        </authorList>
    </citation>
    <scope>NUCLEOTIDE SEQUENCE [LARGE SCALE GENOMIC DNA]</scope>
    <source>
        <strain evidence="3 4">IBT 23096</strain>
    </source>
</reference>
<feature type="transmembrane region" description="Helical" evidence="1">
    <location>
        <begin position="52"/>
        <end position="70"/>
    </location>
</feature>
<dbReference type="GeneID" id="36557100"/>
<dbReference type="OrthoDB" id="2121828at2759"/>
<gene>
    <name evidence="3" type="ORF">P170DRAFT_437580</name>
</gene>
<accession>A0A2I2G4Q8</accession>
<name>A0A2I2G4Q8_9EURO</name>
<dbReference type="GO" id="GO:0005507">
    <property type="term" value="F:copper ion binding"/>
    <property type="evidence" value="ECO:0007669"/>
    <property type="project" value="InterPro"/>
</dbReference>
<dbReference type="InterPro" id="IPR011706">
    <property type="entry name" value="Cu-oxidase_C"/>
</dbReference>
<dbReference type="Proteomes" id="UP000234275">
    <property type="component" value="Unassembled WGS sequence"/>
</dbReference>
<dbReference type="GO" id="GO:0016491">
    <property type="term" value="F:oxidoreductase activity"/>
    <property type="evidence" value="ECO:0007669"/>
    <property type="project" value="InterPro"/>
</dbReference>
<evidence type="ECO:0000256" key="1">
    <source>
        <dbReference type="SAM" id="Phobius"/>
    </source>
</evidence>
<comment type="caution">
    <text evidence="3">The sequence shown here is derived from an EMBL/GenBank/DDBJ whole genome shotgun (WGS) entry which is preliminary data.</text>
</comment>
<proteinExistence type="predicted"/>
<dbReference type="SUPFAM" id="SSF49503">
    <property type="entry name" value="Cupredoxins"/>
    <property type="match status" value="1"/>
</dbReference>
<dbReference type="EMBL" id="MSFO01000005">
    <property type="protein sequence ID" value="PLB47859.1"/>
    <property type="molecule type" value="Genomic_DNA"/>
</dbReference>
<dbReference type="InterPro" id="IPR008972">
    <property type="entry name" value="Cupredoxin"/>
</dbReference>